<keyword evidence="1" id="KW-0732">Signal</keyword>
<feature type="signal peptide" evidence="1">
    <location>
        <begin position="1"/>
        <end position="20"/>
    </location>
</feature>
<dbReference type="SMR" id="A0A2G4SH74"/>
<evidence type="ECO:0000313" key="3">
    <source>
        <dbReference type="Proteomes" id="UP000242254"/>
    </source>
</evidence>
<dbReference type="GeneID" id="35440653"/>
<protein>
    <submittedName>
        <fullName evidence="2">Uncharacterized protein</fullName>
    </submittedName>
</protein>
<proteinExistence type="predicted"/>
<dbReference type="Proteomes" id="UP000242254">
    <property type="component" value="Unassembled WGS sequence"/>
</dbReference>
<dbReference type="CDD" id="cd19610">
    <property type="entry name" value="mannanase_GH134"/>
    <property type="match status" value="1"/>
</dbReference>
<dbReference type="AlphaFoldDB" id="A0A2G4SH74"/>
<accession>A0A2G4SH74</accession>
<keyword evidence="3" id="KW-1185">Reference proteome</keyword>
<dbReference type="STRING" id="1340429.A0A2G4SH74"/>
<feature type="chain" id="PRO_5013700252" evidence="1">
    <location>
        <begin position="21"/>
        <end position="190"/>
    </location>
</feature>
<dbReference type="RefSeq" id="XP_023461836.1">
    <property type="nucleotide sequence ID" value="XM_023609663.1"/>
</dbReference>
<reference evidence="2 3" key="1">
    <citation type="journal article" date="2016" name="Proc. Natl. Acad. Sci. U.S.A.">
        <title>Lipid metabolic changes in an early divergent fungus govern the establishment of a mutualistic symbiosis with endobacteria.</title>
        <authorList>
            <person name="Lastovetsky O.A."/>
            <person name="Gaspar M.L."/>
            <person name="Mondo S.J."/>
            <person name="LaButti K.M."/>
            <person name="Sandor L."/>
            <person name="Grigoriev I.V."/>
            <person name="Henry S.A."/>
            <person name="Pawlowska T.E."/>
        </authorList>
    </citation>
    <scope>NUCLEOTIDE SEQUENCE [LARGE SCALE GENOMIC DNA]</scope>
    <source>
        <strain evidence="2 3">ATCC 52813</strain>
    </source>
</reference>
<name>A0A2G4SH74_RHIZD</name>
<dbReference type="InterPro" id="IPR049168">
    <property type="entry name" value="Glyco_hydro_134"/>
</dbReference>
<dbReference type="EMBL" id="KZ303867">
    <property type="protein sequence ID" value="PHZ08128.1"/>
    <property type="molecule type" value="Genomic_DNA"/>
</dbReference>
<organism evidence="2 3">
    <name type="scientific">Rhizopus microsporus ATCC 52813</name>
    <dbReference type="NCBI Taxonomy" id="1340429"/>
    <lineage>
        <taxon>Eukaryota</taxon>
        <taxon>Fungi</taxon>
        <taxon>Fungi incertae sedis</taxon>
        <taxon>Mucoromycota</taxon>
        <taxon>Mucoromycotina</taxon>
        <taxon>Mucoromycetes</taxon>
        <taxon>Mucorales</taxon>
        <taxon>Mucorineae</taxon>
        <taxon>Rhizopodaceae</taxon>
        <taxon>Rhizopus</taxon>
    </lineage>
</organism>
<dbReference type="Pfam" id="PF21087">
    <property type="entry name" value="Glyco_hydro_134"/>
    <property type="match status" value="1"/>
</dbReference>
<sequence length="190" mass="21428">MSFGVSLFIIFTSLYQNSQAVALVTAATTDRGHYTVSGLGKRKQQILKAGGGIWDIAIAMLESDHMITDYPYGDNKTEDSANFGIFKQNWFMLRTSTSQFKGKTTSQWKEGTILNKKLAQDIKARQESQNFYGPDKWFGGHRNGESGLNNPYTQDITNYKNAVNWIHDQLASDPKHLKDDTRFYVSVVAI</sequence>
<gene>
    <name evidence="2" type="ORF">RHIMIDRAFT_241866</name>
</gene>
<evidence type="ECO:0000313" key="2">
    <source>
        <dbReference type="EMBL" id="PHZ08128.1"/>
    </source>
</evidence>
<evidence type="ECO:0000256" key="1">
    <source>
        <dbReference type="SAM" id="SignalP"/>
    </source>
</evidence>